<dbReference type="OrthoDB" id="2360619at2"/>
<keyword evidence="2" id="KW-1185">Reference proteome</keyword>
<dbReference type="EMBL" id="JPVO01000050">
    <property type="protein sequence ID" value="KGR75554.1"/>
    <property type="molecule type" value="Genomic_DNA"/>
</dbReference>
<dbReference type="RefSeq" id="WP_036200519.1">
    <property type="nucleotide sequence ID" value="NZ_AVCY01000006.1"/>
</dbReference>
<comment type="caution">
    <text evidence="1">The sequence shown here is derived from an EMBL/GenBank/DDBJ whole genome shotgun (WGS) entry which is preliminary data.</text>
</comment>
<dbReference type="Proteomes" id="UP000030408">
    <property type="component" value="Unassembled WGS sequence"/>
</dbReference>
<protein>
    <submittedName>
        <fullName evidence="1">Uncharacterized protein</fullName>
    </submittedName>
</protein>
<organism evidence="1 2">
    <name type="scientific">Ureibacillus sinduriensis BLB-1 = JCM 15800</name>
    <dbReference type="NCBI Taxonomy" id="1384057"/>
    <lineage>
        <taxon>Bacteria</taxon>
        <taxon>Bacillati</taxon>
        <taxon>Bacillota</taxon>
        <taxon>Bacilli</taxon>
        <taxon>Bacillales</taxon>
        <taxon>Caryophanaceae</taxon>
        <taxon>Ureibacillus</taxon>
    </lineage>
</organism>
<dbReference type="eggNOG" id="ENOG50312X5">
    <property type="taxonomic scope" value="Bacteria"/>
</dbReference>
<reference evidence="1 2" key="1">
    <citation type="submission" date="2014-02" db="EMBL/GenBank/DDBJ databases">
        <title>Draft genome sequence of Lysinibacillus sinduriensis JCM 15800.</title>
        <authorList>
            <person name="Zhang F."/>
            <person name="Wang G."/>
            <person name="Zhang L."/>
        </authorList>
    </citation>
    <scope>NUCLEOTIDE SEQUENCE [LARGE SCALE GENOMIC DNA]</scope>
    <source>
        <strain evidence="1 2">JCM 15800</strain>
    </source>
</reference>
<evidence type="ECO:0000313" key="2">
    <source>
        <dbReference type="Proteomes" id="UP000030408"/>
    </source>
</evidence>
<name>A0A0A3HSY3_9BACL</name>
<proteinExistence type="predicted"/>
<accession>A0A0A3HSY3</accession>
<gene>
    <name evidence="1" type="ORF">CD33_10465</name>
</gene>
<sequence length="152" mass="18177">MLSFEQKQNIIESFPELTKKEISMKRVNYHYEDSLYEKTIVVEKLHPNGNGFVYTGDLLKYDKLANDKGLVNIRDFDEQELREIIRDAIDFLSEDLEIPVVEKWVSRDGVILELRHHRRDWNIYYQDNLEETFGTRESAVEYLLEEGFKLKK</sequence>
<evidence type="ECO:0000313" key="1">
    <source>
        <dbReference type="EMBL" id="KGR75554.1"/>
    </source>
</evidence>
<dbReference type="AlphaFoldDB" id="A0A0A3HSY3"/>
<dbReference type="STRING" id="1384057.CD33_10465"/>